<keyword evidence="4" id="KW-1185">Reference proteome</keyword>
<dbReference type="InterPro" id="IPR050910">
    <property type="entry name" value="JMJD6_ArgDemeth/LysHydrox"/>
</dbReference>
<evidence type="ECO:0000259" key="2">
    <source>
        <dbReference type="PROSITE" id="PS51184"/>
    </source>
</evidence>
<dbReference type="AlphaFoldDB" id="A0AAV2YM34"/>
<accession>A0AAV2YM34</accession>
<gene>
    <name evidence="3" type="ORF">N0F65_012136</name>
</gene>
<feature type="region of interest" description="Disordered" evidence="1">
    <location>
        <begin position="93"/>
        <end position="208"/>
    </location>
</feature>
<dbReference type="EMBL" id="DAKRPA010000256">
    <property type="protein sequence ID" value="DAZ94333.1"/>
    <property type="molecule type" value="Genomic_DNA"/>
</dbReference>
<feature type="compositionally biased region" description="Low complexity" evidence="1">
    <location>
        <begin position="181"/>
        <end position="196"/>
    </location>
</feature>
<dbReference type="Gene3D" id="2.30.30.140">
    <property type="match status" value="1"/>
</dbReference>
<dbReference type="SUPFAM" id="SSF51197">
    <property type="entry name" value="Clavaminate synthase-like"/>
    <property type="match status" value="1"/>
</dbReference>
<dbReference type="Pfam" id="PF13621">
    <property type="entry name" value="Cupin_8"/>
    <property type="match status" value="1"/>
</dbReference>
<dbReference type="InterPro" id="IPR003347">
    <property type="entry name" value="JmjC_dom"/>
</dbReference>
<dbReference type="SUPFAM" id="SSF54160">
    <property type="entry name" value="Chromo domain-like"/>
    <property type="match status" value="2"/>
</dbReference>
<dbReference type="GO" id="GO:0000987">
    <property type="term" value="F:cis-regulatory region sequence-specific DNA binding"/>
    <property type="evidence" value="ECO:0007669"/>
    <property type="project" value="TreeGrafter"/>
</dbReference>
<dbReference type="Proteomes" id="UP001146120">
    <property type="component" value="Unassembled WGS sequence"/>
</dbReference>
<dbReference type="PANTHER" id="PTHR12480">
    <property type="entry name" value="ARGININE DEMETHYLASE AND LYSYL-HYDROXYLASE JMJD"/>
    <property type="match status" value="1"/>
</dbReference>
<dbReference type="PANTHER" id="PTHR12480:SF21">
    <property type="entry name" value="JMJC DOMAIN-CONTAINING PROTEIN 8"/>
    <property type="match status" value="1"/>
</dbReference>
<comment type="caution">
    <text evidence="3">The sequence shown here is derived from an EMBL/GenBank/DDBJ whole genome shotgun (WGS) entry which is preliminary data.</text>
</comment>
<dbReference type="InterPro" id="IPR041667">
    <property type="entry name" value="Cupin_8"/>
</dbReference>
<reference evidence="3" key="1">
    <citation type="submission" date="2022-11" db="EMBL/GenBank/DDBJ databases">
        <authorList>
            <person name="Morgan W.R."/>
            <person name="Tartar A."/>
        </authorList>
    </citation>
    <scope>NUCLEOTIDE SEQUENCE</scope>
    <source>
        <strain evidence="3">ARSEF 373</strain>
    </source>
</reference>
<dbReference type="GO" id="GO:0005634">
    <property type="term" value="C:nucleus"/>
    <property type="evidence" value="ECO:0007669"/>
    <property type="project" value="TreeGrafter"/>
</dbReference>
<name>A0AAV2YM34_9STRA</name>
<dbReference type="Gene3D" id="2.60.120.650">
    <property type="entry name" value="Cupin"/>
    <property type="match status" value="1"/>
</dbReference>
<feature type="domain" description="JmjC" evidence="2">
    <location>
        <begin position="324"/>
        <end position="488"/>
    </location>
</feature>
<evidence type="ECO:0000313" key="4">
    <source>
        <dbReference type="Proteomes" id="UP001146120"/>
    </source>
</evidence>
<proteinExistence type="predicted"/>
<evidence type="ECO:0000256" key="1">
    <source>
        <dbReference type="SAM" id="MobiDB-lite"/>
    </source>
</evidence>
<sequence length="751" mass="84690">MMRVLATSAPLDTKALTQLLLLVAEGLHGSQSLRKKVLELRSKYAEHKLLGSARAVSGMLALLEPAEDALAFFKDQLVGVIIGSKLPQQVPQFQSIEPEPVPERTPAREAAMPKPTESAAPGSKNAPLSLDDDTFESSIRMTTEARKRALEYSSSADEEEEEKKKPKTAPSEDTEDFEMYTSTASTTASNTSTSKSSGKRRMDNTSKVHEEEINPTYSIPTHWEDLYYKDVEAINIHTPGAMERINALRLAGTPFLIEGHKNWMKFTNGWLRPNGTLDTSAFLRGIHDVKVPVIEKNYEEFNPIKTHLPLGYYVKNYWEKGKPDYYMHQWQFPLTPKAAKLLCYKCEELPVLGDNLLLYWLDAVRGDNPLQYFFMGQRSTTSRMHQDPGGLDITIAPILGTKRVTMLHRDAAKLDSVHETVNFHDVDLNKIPLLAFIPAWRVDVKPGQILYMPEGTFHGCENITACLSYHRFHVDHVNLPGFLASFMAQDSPSINHAEILWNSTHDVMAALEENYHANGQEIDNTISTLRKLDSLRALRHATRVLSLESALPTEDSWDWNKLLEDIDHLLVRIDARALHNAKKGATIQNAHAALSATAAHSANSELVAASKSKKASASSHWDNLNLKIGDIIGVQVFEKRNRAQVLKIALNQELVQIHYVDWGSIYDEFLPVSSLFQRTRGNKRIAYKKAPKVHETVLARWGSNGQLYNAIVLKVIRTNACLVHYLKYEKDWDQWILPGHIFKKYETADDQ</sequence>
<dbReference type="InterPro" id="IPR016197">
    <property type="entry name" value="Chromo-like_dom_sf"/>
</dbReference>
<evidence type="ECO:0000313" key="3">
    <source>
        <dbReference type="EMBL" id="DAZ94333.1"/>
    </source>
</evidence>
<reference evidence="3" key="2">
    <citation type="journal article" date="2023" name="Microbiol Resour">
        <title>Decontamination and Annotation of the Draft Genome Sequence of the Oomycete Lagenidium giganteum ARSEF 373.</title>
        <authorList>
            <person name="Morgan W.R."/>
            <person name="Tartar A."/>
        </authorList>
    </citation>
    <scope>NUCLEOTIDE SEQUENCE</scope>
    <source>
        <strain evidence="3">ARSEF 373</strain>
    </source>
</reference>
<dbReference type="PROSITE" id="PS51184">
    <property type="entry name" value="JMJC"/>
    <property type="match status" value="1"/>
</dbReference>
<protein>
    <recommendedName>
        <fullName evidence="2">JmjC domain-containing protein</fullName>
    </recommendedName>
</protein>
<organism evidence="3 4">
    <name type="scientific">Lagenidium giganteum</name>
    <dbReference type="NCBI Taxonomy" id="4803"/>
    <lineage>
        <taxon>Eukaryota</taxon>
        <taxon>Sar</taxon>
        <taxon>Stramenopiles</taxon>
        <taxon>Oomycota</taxon>
        <taxon>Peronosporomycetes</taxon>
        <taxon>Pythiales</taxon>
        <taxon>Pythiaceae</taxon>
    </lineage>
</organism>